<feature type="compositionally biased region" description="Basic residues" evidence="7">
    <location>
        <begin position="256"/>
        <end position="267"/>
    </location>
</feature>
<dbReference type="Gene3D" id="3.10.50.40">
    <property type="match status" value="1"/>
</dbReference>
<feature type="domain" description="PPIase FKBP-type" evidence="9">
    <location>
        <begin position="146"/>
        <end position="232"/>
    </location>
</feature>
<dbReference type="PANTHER" id="PTHR43811:SF19">
    <property type="entry name" value="39 KDA FK506-BINDING NUCLEAR PROTEIN"/>
    <property type="match status" value="1"/>
</dbReference>
<feature type="chain" id="PRO_5045967076" description="Peptidyl-prolyl cis-trans isomerase" evidence="8">
    <location>
        <begin position="22"/>
        <end position="267"/>
    </location>
</feature>
<dbReference type="InterPro" id="IPR001179">
    <property type="entry name" value="PPIase_FKBP_dom"/>
</dbReference>
<evidence type="ECO:0000256" key="2">
    <source>
        <dbReference type="ARBA" id="ARBA00006577"/>
    </source>
</evidence>
<dbReference type="Pfam" id="PF01346">
    <property type="entry name" value="FKBP_N"/>
    <property type="match status" value="1"/>
</dbReference>
<dbReference type="SUPFAM" id="SSF54534">
    <property type="entry name" value="FKBP-like"/>
    <property type="match status" value="1"/>
</dbReference>
<sequence>MKYLNLFMASAIALSLMSFTAKPKKQKPFKLTTQADSAAYALGILNGTGFKGSLSNIPGDSLSHDIILRGFNEAFKGDKTLISPEEAQQLFMNYYQETSKKVSEAYKKENEAYLENYKKQEGVKTTASGLAYKVLRASEGPRPTVQDTVVVHYEGRTIDGKVFDSSYERKEPTTFGLLQVIPGWTEGLCLMNKGSKYELVIPSNLAYGERGASSMIKPNSTLIFDIELLDIKPYVEKEAPTVITNKEGQTSDNSKKAKKAKKSTKKK</sequence>
<dbReference type="PROSITE" id="PS50059">
    <property type="entry name" value="FKBP_PPIASE"/>
    <property type="match status" value="1"/>
</dbReference>
<dbReference type="InterPro" id="IPR000774">
    <property type="entry name" value="PPIase_FKBP_N"/>
</dbReference>
<dbReference type="Proteomes" id="UP001596020">
    <property type="component" value="Unassembled WGS sequence"/>
</dbReference>
<protein>
    <recommendedName>
        <fullName evidence="6">Peptidyl-prolyl cis-trans isomerase</fullName>
        <ecNumber evidence="6">5.2.1.8</ecNumber>
    </recommendedName>
</protein>
<evidence type="ECO:0000313" key="10">
    <source>
        <dbReference type="EMBL" id="MFC4666826.1"/>
    </source>
</evidence>
<evidence type="ECO:0000256" key="5">
    <source>
        <dbReference type="PROSITE-ProRule" id="PRU00277"/>
    </source>
</evidence>
<dbReference type="Pfam" id="PF00254">
    <property type="entry name" value="FKBP_C"/>
    <property type="match status" value="1"/>
</dbReference>
<keyword evidence="8" id="KW-0732">Signal</keyword>
<keyword evidence="4 5" id="KW-0413">Isomerase</keyword>
<keyword evidence="3 5" id="KW-0697">Rotamase</keyword>
<dbReference type="GO" id="GO:0003755">
    <property type="term" value="F:peptidyl-prolyl cis-trans isomerase activity"/>
    <property type="evidence" value="ECO:0007669"/>
    <property type="project" value="UniProtKB-EC"/>
</dbReference>
<evidence type="ECO:0000256" key="7">
    <source>
        <dbReference type="SAM" id="MobiDB-lite"/>
    </source>
</evidence>
<evidence type="ECO:0000256" key="8">
    <source>
        <dbReference type="SAM" id="SignalP"/>
    </source>
</evidence>
<reference evidence="11" key="1">
    <citation type="journal article" date="2019" name="Int. J. Syst. Evol. Microbiol.">
        <title>The Global Catalogue of Microorganisms (GCM) 10K type strain sequencing project: providing services to taxonomists for standard genome sequencing and annotation.</title>
        <authorList>
            <consortium name="The Broad Institute Genomics Platform"/>
            <consortium name="The Broad Institute Genome Sequencing Center for Infectious Disease"/>
            <person name="Wu L."/>
            <person name="Ma J."/>
        </authorList>
    </citation>
    <scope>NUCLEOTIDE SEQUENCE [LARGE SCALE GENOMIC DNA]</scope>
    <source>
        <strain evidence="11">CGMCC 4.7357</strain>
    </source>
</reference>
<evidence type="ECO:0000313" key="11">
    <source>
        <dbReference type="Proteomes" id="UP001596020"/>
    </source>
</evidence>
<keyword evidence="11" id="KW-1185">Reference proteome</keyword>
<accession>A0ABV9KAZ3</accession>
<dbReference type="InterPro" id="IPR046357">
    <property type="entry name" value="PPIase_dom_sf"/>
</dbReference>
<dbReference type="PANTHER" id="PTHR43811">
    <property type="entry name" value="FKBP-TYPE PEPTIDYL-PROLYL CIS-TRANS ISOMERASE FKPA"/>
    <property type="match status" value="1"/>
</dbReference>
<evidence type="ECO:0000256" key="1">
    <source>
        <dbReference type="ARBA" id="ARBA00000971"/>
    </source>
</evidence>
<dbReference type="InterPro" id="IPR036944">
    <property type="entry name" value="PPIase_FKBP_N_sf"/>
</dbReference>
<proteinExistence type="inferred from homology"/>
<dbReference type="Gene3D" id="1.10.287.460">
    <property type="entry name" value="Peptidyl-prolyl cis-trans isomerase, FKBP-type, N-terminal domain"/>
    <property type="match status" value="1"/>
</dbReference>
<comment type="caution">
    <text evidence="10">The sequence shown here is derived from an EMBL/GenBank/DDBJ whole genome shotgun (WGS) entry which is preliminary data.</text>
</comment>
<comment type="similarity">
    <text evidence="2 6">Belongs to the FKBP-type PPIase family.</text>
</comment>
<name>A0ABV9KAZ3_9PORP</name>
<evidence type="ECO:0000256" key="3">
    <source>
        <dbReference type="ARBA" id="ARBA00023110"/>
    </source>
</evidence>
<feature type="compositionally biased region" description="Polar residues" evidence="7">
    <location>
        <begin position="242"/>
        <end position="252"/>
    </location>
</feature>
<evidence type="ECO:0000256" key="4">
    <source>
        <dbReference type="ARBA" id="ARBA00023235"/>
    </source>
</evidence>
<evidence type="ECO:0000259" key="9">
    <source>
        <dbReference type="PROSITE" id="PS50059"/>
    </source>
</evidence>
<gene>
    <name evidence="10" type="ORF">ACFO3G_09500</name>
</gene>
<feature type="region of interest" description="Disordered" evidence="7">
    <location>
        <begin position="241"/>
        <end position="267"/>
    </location>
</feature>
<dbReference type="RefSeq" id="WP_380080271.1">
    <property type="nucleotide sequence ID" value="NZ_JBHSGO010000216.1"/>
</dbReference>
<organism evidence="10 11">
    <name type="scientific">Falsiporphyromonas endometrii</name>
    <dbReference type="NCBI Taxonomy" id="1387297"/>
    <lineage>
        <taxon>Bacteria</taxon>
        <taxon>Pseudomonadati</taxon>
        <taxon>Bacteroidota</taxon>
        <taxon>Bacteroidia</taxon>
        <taxon>Bacteroidales</taxon>
        <taxon>Porphyromonadaceae</taxon>
        <taxon>Falsiporphyromonas</taxon>
    </lineage>
</organism>
<comment type="catalytic activity">
    <reaction evidence="1 5 6">
        <text>[protein]-peptidylproline (omega=180) = [protein]-peptidylproline (omega=0)</text>
        <dbReference type="Rhea" id="RHEA:16237"/>
        <dbReference type="Rhea" id="RHEA-COMP:10747"/>
        <dbReference type="Rhea" id="RHEA-COMP:10748"/>
        <dbReference type="ChEBI" id="CHEBI:83833"/>
        <dbReference type="ChEBI" id="CHEBI:83834"/>
        <dbReference type="EC" id="5.2.1.8"/>
    </reaction>
</comment>
<dbReference type="EC" id="5.2.1.8" evidence="6"/>
<feature type="signal peptide" evidence="8">
    <location>
        <begin position="1"/>
        <end position="21"/>
    </location>
</feature>
<evidence type="ECO:0000256" key="6">
    <source>
        <dbReference type="RuleBase" id="RU003915"/>
    </source>
</evidence>
<dbReference type="EMBL" id="JBHSGO010000216">
    <property type="protein sequence ID" value="MFC4666826.1"/>
    <property type="molecule type" value="Genomic_DNA"/>
</dbReference>